<evidence type="ECO:0000313" key="2">
    <source>
        <dbReference type="EMBL" id="EYB89880.1"/>
    </source>
</evidence>
<name>A0A016SGX5_9BILA</name>
<dbReference type="OrthoDB" id="5787503at2759"/>
<evidence type="ECO:0000256" key="1">
    <source>
        <dbReference type="SAM" id="MobiDB-lite"/>
    </source>
</evidence>
<proteinExistence type="predicted"/>
<dbReference type="EMBL" id="JARK01001563">
    <property type="protein sequence ID" value="EYB89880.1"/>
    <property type="molecule type" value="Genomic_DNA"/>
</dbReference>
<keyword evidence="3" id="KW-1185">Reference proteome</keyword>
<sequence>MNQRTDPYSKGNEDDEVTTTVTVESLCRRAQQVCTHTRHNLRHGNSAYASKGCPKRNDNIYATTFGTRCRSCSDDKGITVVNIYPRAQSADGGMPRSYHRAYGKGKEPCRMASGGDHRREGRPSLPYWHIAEAAARIKEEETQYNRKRAAEAWDQYFLNAGSELDDEVRKGEAQLKAVSGCPEHGPGSGRDRRVQRATFRCGRNETDEVLPKTSATRFKAETGKLGGFGYEKTHEAMVAPFQRDGAYVKCDGNAENCAKLCAEGALAQCRCHKGEPEKVKSHKRRNRSAPAQICRCRPFYGTTELEKNSLNAINHLLKAEKELRKVHFTAGSVMPKAQEYVIVRNFLVLNNYNTAPNFCKKDAPDAFLRRRRKNASQSVAGA</sequence>
<reference evidence="3" key="1">
    <citation type="journal article" date="2015" name="Nat. Genet.">
        <title>The genome and transcriptome of the zoonotic hookworm Ancylostoma ceylanicum identify infection-specific gene families.</title>
        <authorList>
            <person name="Schwarz E.M."/>
            <person name="Hu Y."/>
            <person name="Antoshechkin I."/>
            <person name="Miller M.M."/>
            <person name="Sternberg P.W."/>
            <person name="Aroian R.V."/>
        </authorList>
    </citation>
    <scope>NUCLEOTIDE SEQUENCE</scope>
    <source>
        <strain evidence="3">HY135</strain>
    </source>
</reference>
<evidence type="ECO:0000313" key="3">
    <source>
        <dbReference type="Proteomes" id="UP000024635"/>
    </source>
</evidence>
<dbReference type="Proteomes" id="UP000024635">
    <property type="component" value="Unassembled WGS sequence"/>
</dbReference>
<gene>
    <name evidence="2" type="primary">Acey_s0227.g2838</name>
    <name evidence="2" type="ORF">Y032_0227g2838</name>
</gene>
<comment type="caution">
    <text evidence="2">The sequence shown here is derived from an EMBL/GenBank/DDBJ whole genome shotgun (WGS) entry which is preliminary data.</text>
</comment>
<protein>
    <submittedName>
        <fullName evidence="2">Uncharacterized protein</fullName>
    </submittedName>
</protein>
<accession>A0A016SGX5</accession>
<feature type="compositionally biased region" description="Basic and acidic residues" evidence="1">
    <location>
        <begin position="104"/>
        <end position="122"/>
    </location>
</feature>
<feature type="region of interest" description="Disordered" evidence="1">
    <location>
        <begin position="90"/>
        <end position="123"/>
    </location>
</feature>
<organism evidence="2 3">
    <name type="scientific">Ancylostoma ceylanicum</name>
    <dbReference type="NCBI Taxonomy" id="53326"/>
    <lineage>
        <taxon>Eukaryota</taxon>
        <taxon>Metazoa</taxon>
        <taxon>Ecdysozoa</taxon>
        <taxon>Nematoda</taxon>
        <taxon>Chromadorea</taxon>
        <taxon>Rhabditida</taxon>
        <taxon>Rhabditina</taxon>
        <taxon>Rhabditomorpha</taxon>
        <taxon>Strongyloidea</taxon>
        <taxon>Ancylostomatidae</taxon>
        <taxon>Ancylostomatinae</taxon>
        <taxon>Ancylostoma</taxon>
    </lineage>
</organism>
<dbReference type="AlphaFoldDB" id="A0A016SGX5"/>